<evidence type="ECO:0000313" key="1">
    <source>
        <dbReference type="EMBL" id="MFC1459421.1"/>
    </source>
</evidence>
<dbReference type="SUPFAM" id="SSF89872">
    <property type="entry name" value="Inhibitor of vertebrate lysozyme, Ivy"/>
    <property type="match status" value="1"/>
</dbReference>
<name>A0ABV6YE39_9HYPH</name>
<keyword evidence="2" id="KW-1185">Reference proteome</keyword>
<comment type="caution">
    <text evidence="1">The sequence shown here is derived from an EMBL/GenBank/DDBJ whole genome shotgun (WGS) entry which is preliminary data.</text>
</comment>
<gene>
    <name evidence="1" type="ORF">ACETIH_22510</name>
</gene>
<dbReference type="InterPro" id="IPR036501">
    <property type="entry name" value="Inhibitor_vert_lysozyme_sf"/>
</dbReference>
<sequence length="146" mass="16006">MAIRFLRHVIGVGLLVAGLLLGPGISVQATSPNMPHYPWDLRKKMPVHYQAYLKILPAGLKRTPWFGRFDGTGMPVEQVVVDSKVYFAGAICKPHNCADNYLTFLVAADGSRAVAMAKARETGGQIVELGHPTTAERQLMAKEFQD</sequence>
<protein>
    <submittedName>
        <fullName evidence="1">Ivy family c-type lysozyme inhibitor</fullName>
    </submittedName>
</protein>
<evidence type="ECO:0000313" key="2">
    <source>
        <dbReference type="Proteomes" id="UP001593940"/>
    </source>
</evidence>
<dbReference type="Gene3D" id="3.40.1420.10">
    <property type="entry name" value="Inhibitor of vertebrate lysozyme"/>
    <property type="match status" value="1"/>
</dbReference>
<organism evidence="1 2">
    <name type="scientific">Microvirga arabica</name>
    <dbReference type="NCBI Taxonomy" id="1128671"/>
    <lineage>
        <taxon>Bacteria</taxon>
        <taxon>Pseudomonadati</taxon>
        <taxon>Pseudomonadota</taxon>
        <taxon>Alphaproteobacteria</taxon>
        <taxon>Hyphomicrobiales</taxon>
        <taxon>Methylobacteriaceae</taxon>
        <taxon>Microvirga</taxon>
    </lineage>
</organism>
<dbReference type="Proteomes" id="UP001593940">
    <property type="component" value="Unassembled WGS sequence"/>
</dbReference>
<dbReference type="Pfam" id="PF08816">
    <property type="entry name" value="Ivy"/>
    <property type="match status" value="1"/>
</dbReference>
<accession>A0ABV6YE39</accession>
<proteinExistence type="predicted"/>
<dbReference type="RefSeq" id="WP_203274884.1">
    <property type="nucleotide sequence ID" value="NZ_JAFBID010000083.1"/>
</dbReference>
<dbReference type="EMBL" id="JBHOMY010000109">
    <property type="protein sequence ID" value="MFC1459421.1"/>
    <property type="molecule type" value="Genomic_DNA"/>
</dbReference>
<reference evidence="1 2" key="1">
    <citation type="submission" date="2024-09" db="EMBL/GenBank/DDBJ databases">
        <title>Nodulacao em especies de Leguminosae Basais da Amazonia e Caracterizacao dos Rizobios e Bacterias Associadas aos Nodulos.</title>
        <authorList>
            <person name="Jambeiro I.C.A."/>
            <person name="Lopes I.S."/>
            <person name="Aguiar E.R.G.R."/>
            <person name="Santos A.F.J."/>
            <person name="Dos Santos J.M.F."/>
            <person name="Gross E."/>
        </authorList>
    </citation>
    <scope>NUCLEOTIDE SEQUENCE [LARGE SCALE GENOMIC DNA]</scope>
    <source>
        <strain evidence="1 2">BRUESC1165</strain>
    </source>
</reference>